<dbReference type="VEuPathDB" id="VectorBase:LOC119167389"/>
<name>A0A6G5A7P9_RHIMP</name>
<dbReference type="PROSITE" id="PS51162">
    <property type="entry name" value="THYROGLOBULIN_1_2"/>
    <property type="match status" value="2"/>
</dbReference>
<sequence>MTRISFFTLAVFALIGVVYCASTRETDCQRRRRNEQRATRNLTGLLVPECDEDGNYKAIQCFGETVRGGRPFCACYDNEFGQIKGPSRNLRSCNCIRAHHEWERQSRSQRASEPRCDATSGEYNAVQCDVTSHWCVEPDSGRQLGERQSGGCSDNLSSVSCGVGGTHHGHDAPHTGYRSADHSSSNGDHHRGTSHHGTSAHDDRISQRSGSSGSRGSSGSSGHDQSSSHSSGSSRGRSGSSSHNDDSHQASSSSSRQRSSGQSSSGTSQSSRN</sequence>
<comment type="caution">
    <text evidence="2">Lacks conserved residue(s) required for the propagation of feature annotation.</text>
</comment>
<dbReference type="AlphaFoldDB" id="A0A6G5A7P9"/>
<dbReference type="InterPro" id="IPR036857">
    <property type="entry name" value="Thyroglobulin_1_sf"/>
</dbReference>
<evidence type="ECO:0000256" key="3">
    <source>
        <dbReference type="SAM" id="MobiDB-lite"/>
    </source>
</evidence>
<proteinExistence type="predicted"/>
<dbReference type="SUPFAM" id="SSF57610">
    <property type="entry name" value="Thyroglobulin type-1 domain"/>
    <property type="match status" value="2"/>
</dbReference>
<dbReference type="CDD" id="cd00191">
    <property type="entry name" value="TY"/>
    <property type="match status" value="1"/>
</dbReference>
<feature type="disulfide bond" evidence="2">
    <location>
        <begin position="75"/>
        <end position="95"/>
    </location>
</feature>
<evidence type="ECO:0000256" key="1">
    <source>
        <dbReference type="ARBA" id="ARBA00023157"/>
    </source>
</evidence>
<feature type="signal peptide" evidence="4">
    <location>
        <begin position="1"/>
        <end position="20"/>
    </location>
</feature>
<feature type="domain" description="Thyroglobulin type-1" evidence="5">
    <location>
        <begin position="105"/>
        <end position="161"/>
    </location>
</feature>
<dbReference type="OrthoDB" id="6425141at2759"/>
<evidence type="ECO:0000259" key="5">
    <source>
        <dbReference type="PROSITE" id="PS51162"/>
    </source>
</evidence>
<dbReference type="EMBL" id="GIKN01004546">
    <property type="protein sequence ID" value="NIE46819.1"/>
    <property type="molecule type" value="Transcribed_RNA"/>
</dbReference>
<dbReference type="Pfam" id="PF00086">
    <property type="entry name" value="Thyroglobulin_1"/>
    <property type="match status" value="2"/>
</dbReference>
<accession>A0A6G5A7P9</accession>
<keyword evidence="4" id="KW-0732">Signal</keyword>
<evidence type="ECO:0000313" key="6">
    <source>
        <dbReference type="EMBL" id="NIE46819.1"/>
    </source>
</evidence>
<reference evidence="6" key="1">
    <citation type="submission" date="2020-03" db="EMBL/GenBank/DDBJ databases">
        <title>A transcriptome and proteome of the tick Rhipicephalus microplus shaped by the genetic composition of its hosts and developmental stage.</title>
        <authorList>
            <person name="Garcia G.R."/>
            <person name="Ribeiro J.M.C."/>
            <person name="Maruyama S.R."/>
            <person name="Gardinasse L.G."/>
            <person name="Nelson K."/>
            <person name="Ferreira B.R."/>
            <person name="Andrade T.G."/>
            <person name="Santos I.K.F.M."/>
        </authorList>
    </citation>
    <scope>NUCLEOTIDE SEQUENCE</scope>
    <source>
        <strain evidence="6">NSGR</strain>
        <tissue evidence="6">Salivary glands</tissue>
    </source>
</reference>
<dbReference type="Gene3D" id="4.10.800.10">
    <property type="entry name" value="Thyroglobulin type-1"/>
    <property type="match status" value="2"/>
</dbReference>
<keyword evidence="1 2" id="KW-1015">Disulfide bond</keyword>
<feature type="compositionally biased region" description="Low complexity" evidence="3">
    <location>
        <begin position="207"/>
        <end position="242"/>
    </location>
</feature>
<dbReference type="InterPro" id="IPR000716">
    <property type="entry name" value="Thyroglobulin_1"/>
</dbReference>
<evidence type="ECO:0000256" key="2">
    <source>
        <dbReference type="PROSITE-ProRule" id="PRU00500"/>
    </source>
</evidence>
<evidence type="ECO:0000256" key="4">
    <source>
        <dbReference type="SAM" id="SignalP"/>
    </source>
</evidence>
<feature type="region of interest" description="Disordered" evidence="3">
    <location>
        <begin position="163"/>
        <end position="273"/>
    </location>
</feature>
<feature type="chain" id="PRO_5026207006" evidence="4">
    <location>
        <begin position="21"/>
        <end position="273"/>
    </location>
</feature>
<protein>
    <submittedName>
        <fullName evidence="6">Putative thyropin 1</fullName>
    </submittedName>
</protein>
<feature type="domain" description="Thyroglobulin type-1" evidence="5">
    <location>
        <begin position="25"/>
        <end position="95"/>
    </location>
</feature>
<organism evidence="6">
    <name type="scientific">Rhipicephalus microplus</name>
    <name type="common">Cattle tick</name>
    <name type="synonym">Boophilus microplus</name>
    <dbReference type="NCBI Taxonomy" id="6941"/>
    <lineage>
        <taxon>Eukaryota</taxon>
        <taxon>Metazoa</taxon>
        <taxon>Ecdysozoa</taxon>
        <taxon>Arthropoda</taxon>
        <taxon>Chelicerata</taxon>
        <taxon>Arachnida</taxon>
        <taxon>Acari</taxon>
        <taxon>Parasitiformes</taxon>
        <taxon>Ixodida</taxon>
        <taxon>Ixodoidea</taxon>
        <taxon>Ixodidae</taxon>
        <taxon>Rhipicephalinae</taxon>
        <taxon>Rhipicephalus</taxon>
        <taxon>Boophilus</taxon>
    </lineage>
</organism>
<feature type="compositionally biased region" description="Low complexity" evidence="3">
    <location>
        <begin position="249"/>
        <end position="273"/>
    </location>
</feature>